<protein>
    <recommendedName>
        <fullName evidence="13">Glycosyltransferase RgtA/B/C/D-like domain-containing protein</fullName>
    </recommendedName>
</protein>
<gene>
    <name evidence="11" type="ORF">DDQ50_08225</name>
</gene>
<dbReference type="PANTHER" id="PTHR12468:SF2">
    <property type="entry name" value="GPI MANNOSYLTRANSFERASE 2"/>
    <property type="match status" value="1"/>
</dbReference>
<evidence type="ECO:0000256" key="5">
    <source>
        <dbReference type="ARBA" id="ARBA00022679"/>
    </source>
</evidence>
<evidence type="ECO:0000256" key="4">
    <source>
        <dbReference type="ARBA" id="ARBA00022676"/>
    </source>
</evidence>
<accession>A0A2V1HMX6</accession>
<comment type="subcellular location">
    <subcellularLocation>
        <location evidence="1">Endoplasmic reticulum membrane</location>
        <topology evidence="1">Multi-pass membrane protein</topology>
    </subcellularLocation>
</comment>
<evidence type="ECO:0000313" key="11">
    <source>
        <dbReference type="EMBL" id="PVZ93771.1"/>
    </source>
</evidence>
<reference evidence="11 12" key="1">
    <citation type="submission" date="2018-05" db="EMBL/GenBank/DDBJ databases">
        <title>Amnibacterium sp. M8JJ-5, whole genome shotgun sequence.</title>
        <authorList>
            <person name="Tuo L."/>
        </authorList>
    </citation>
    <scope>NUCLEOTIDE SEQUENCE [LARGE SCALE GENOMIC DNA]</scope>
    <source>
        <strain evidence="11 12">M8JJ-5</strain>
    </source>
</reference>
<feature type="transmembrane region" description="Helical" evidence="10">
    <location>
        <begin position="79"/>
        <end position="99"/>
    </location>
</feature>
<evidence type="ECO:0000256" key="8">
    <source>
        <dbReference type="ARBA" id="ARBA00022989"/>
    </source>
</evidence>
<dbReference type="PANTHER" id="PTHR12468">
    <property type="entry name" value="GPI MANNOSYLTRANSFERASE 2"/>
    <property type="match status" value="1"/>
</dbReference>
<evidence type="ECO:0000256" key="10">
    <source>
        <dbReference type="SAM" id="Phobius"/>
    </source>
</evidence>
<keyword evidence="5" id="KW-0808">Transferase</keyword>
<evidence type="ECO:0000256" key="2">
    <source>
        <dbReference type="ARBA" id="ARBA00004687"/>
    </source>
</evidence>
<keyword evidence="3" id="KW-0337">GPI-anchor biosynthesis</keyword>
<name>A0A2V1HMX6_9MICO</name>
<evidence type="ECO:0008006" key="13">
    <source>
        <dbReference type="Google" id="ProtNLM"/>
    </source>
</evidence>
<evidence type="ECO:0000256" key="1">
    <source>
        <dbReference type="ARBA" id="ARBA00004477"/>
    </source>
</evidence>
<feature type="transmembrane region" description="Helical" evidence="10">
    <location>
        <begin position="198"/>
        <end position="221"/>
    </location>
</feature>
<evidence type="ECO:0000256" key="7">
    <source>
        <dbReference type="ARBA" id="ARBA00022824"/>
    </source>
</evidence>
<evidence type="ECO:0000256" key="6">
    <source>
        <dbReference type="ARBA" id="ARBA00022692"/>
    </source>
</evidence>
<dbReference type="GO" id="GO:0006506">
    <property type="term" value="P:GPI anchor biosynthetic process"/>
    <property type="evidence" value="ECO:0007669"/>
    <property type="project" value="UniProtKB-UniPathway"/>
</dbReference>
<keyword evidence="9 10" id="KW-0472">Membrane</keyword>
<dbReference type="AlphaFoldDB" id="A0A2V1HMX6"/>
<keyword evidence="12" id="KW-1185">Reference proteome</keyword>
<dbReference type="GO" id="GO:0004376">
    <property type="term" value="F:GPI mannosyltransferase activity"/>
    <property type="evidence" value="ECO:0007669"/>
    <property type="project" value="InterPro"/>
</dbReference>
<proteinExistence type="predicted"/>
<dbReference type="EMBL" id="QEOP01000002">
    <property type="protein sequence ID" value="PVZ93771.1"/>
    <property type="molecule type" value="Genomic_DNA"/>
</dbReference>
<evidence type="ECO:0000256" key="9">
    <source>
        <dbReference type="ARBA" id="ARBA00023136"/>
    </source>
</evidence>
<sequence>MIVLVGSQTGSGSRAGGYAGFFDYSAIWDGQWYWRISLLGYPNELPVDASGYVGENEWAFMPLYPAVVRVVTLVTGLGWPPAAFIVSMGFGFGAAIMVYRLLRDRLDHSAALFSVVLFSVSPLSFMLQMAYAESMQLFFLALALHLLLRRRWVPLLPVIAAVALTRPTGLAFALTLGLYWLVRFFTRSREPFPPRDRIWVAVLTAFSGFMGFAWVLIAWLVTGSPAAYTDTELAWRSSWIGHQHLLPFAPWFQAAPFWFGSTIGPIMVVLIVVGFAALLFLPAVRRLGVEIRLWAASYGLYLFAVFFPQSSLLRLLMPMFPLLGAVGVVRSIPLRVGLVVVSLIAQALWLWATWGPTVNWWSIP</sequence>
<evidence type="ECO:0000313" key="12">
    <source>
        <dbReference type="Proteomes" id="UP000244893"/>
    </source>
</evidence>
<evidence type="ECO:0000256" key="3">
    <source>
        <dbReference type="ARBA" id="ARBA00022502"/>
    </source>
</evidence>
<dbReference type="GO" id="GO:0000009">
    <property type="term" value="F:alpha-1,6-mannosyltransferase activity"/>
    <property type="evidence" value="ECO:0007669"/>
    <property type="project" value="InterPro"/>
</dbReference>
<feature type="transmembrane region" description="Helical" evidence="10">
    <location>
        <begin position="293"/>
        <end position="312"/>
    </location>
</feature>
<keyword evidence="4" id="KW-0328">Glycosyltransferase</keyword>
<keyword evidence="7" id="KW-0256">Endoplasmic reticulum</keyword>
<feature type="transmembrane region" description="Helical" evidence="10">
    <location>
        <begin position="257"/>
        <end position="281"/>
    </location>
</feature>
<comment type="pathway">
    <text evidence="2">Glycolipid biosynthesis; glycosylphosphatidylinositol-anchor biosynthesis.</text>
</comment>
<feature type="transmembrane region" description="Helical" evidence="10">
    <location>
        <begin position="152"/>
        <end position="182"/>
    </location>
</feature>
<dbReference type="InterPro" id="IPR007315">
    <property type="entry name" value="PIG-V/Gpi18"/>
</dbReference>
<keyword evidence="8 10" id="KW-1133">Transmembrane helix</keyword>
<dbReference type="GO" id="GO:0016020">
    <property type="term" value="C:membrane"/>
    <property type="evidence" value="ECO:0007669"/>
    <property type="project" value="GOC"/>
</dbReference>
<dbReference type="Proteomes" id="UP000244893">
    <property type="component" value="Unassembled WGS sequence"/>
</dbReference>
<feature type="transmembrane region" description="Helical" evidence="10">
    <location>
        <begin position="332"/>
        <end position="352"/>
    </location>
</feature>
<organism evidence="11 12">
    <name type="scientific">Amnibacterium flavum</name>
    <dbReference type="NCBI Taxonomy" id="2173173"/>
    <lineage>
        <taxon>Bacteria</taxon>
        <taxon>Bacillati</taxon>
        <taxon>Actinomycetota</taxon>
        <taxon>Actinomycetes</taxon>
        <taxon>Micrococcales</taxon>
        <taxon>Microbacteriaceae</taxon>
        <taxon>Amnibacterium</taxon>
    </lineage>
</organism>
<dbReference type="UniPathway" id="UPA00196"/>
<keyword evidence="6 10" id="KW-0812">Transmembrane</keyword>
<comment type="caution">
    <text evidence="11">The sequence shown here is derived from an EMBL/GenBank/DDBJ whole genome shotgun (WGS) entry which is preliminary data.</text>
</comment>
<feature type="transmembrane region" description="Helical" evidence="10">
    <location>
        <begin position="111"/>
        <end position="132"/>
    </location>
</feature>